<evidence type="ECO:0000256" key="4">
    <source>
        <dbReference type="PROSITE-ProRule" id="PRU01100"/>
    </source>
</evidence>
<keyword evidence="5" id="KW-0732">Signal</keyword>
<reference evidence="7 8" key="2">
    <citation type="submission" date="2023-12" db="EMBL/GenBank/DDBJ databases">
        <title>Description of an unclassified Opitutus bacterium of Verrucomicrobiota.</title>
        <authorList>
            <person name="Zhang D.-F."/>
        </authorList>
    </citation>
    <scope>NUCLEOTIDE SEQUENCE [LARGE SCALE GENOMIC DNA]</scope>
    <source>
        <strain evidence="7 8">WL0086</strain>
    </source>
</reference>
<feature type="signal peptide" evidence="5">
    <location>
        <begin position="1"/>
        <end position="27"/>
    </location>
</feature>
<comment type="caution">
    <text evidence="4">Lacks conserved residue(s) required for the propagation of feature annotation.</text>
</comment>
<accession>A0ABZ1C2B2</accession>
<organism evidence="7 8">
    <name type="scientific">Actomonas aquatica</name>
    <dbReference type="NCBI Taxonomy" id="2866162"/>
    <lineage>
        <taxon>Bacteria</taxon>
        <taxon>Pseudomonadati</taxon>
        <taxon>Verrucomicrobiota</taxon>
        <taxon>Opitutia</taxon>
        <taxon>Opitutales</taxon>
        <taxon>Opitutaceae</taxon>
        <taxon>Actomonas</taxon>
    </lineage>
</organism>
<dbReference type="InterPro" id="IPR022790">
    <property type="entry name" value="GH26_dom"/>
</dbReference>
<proteinExistence type="inferred from homology"/>
<name>A0ABZ1C2B2_9BACT</name>
<evidence type="ECO:0000256" key="1">
    <source>
        <dbReference type="ARBA" id="ARBA00007754"/>
    </source>
</evidence>
<dbReference type="PANTHER" id="PTHR40079">
    <property type="entry name" value="MANNAN ENDO-1,4-BETA-MANNOSIDASE E-RELATED"/>
    <property type="match status" value="1"/>
</dbReference>
<evidence type="ECO:0000256" key="5">
    <source>
        <dbReference type="SAM" id="SignalP"/>
    </source>
</evidence>
<dbReference type="Gene3D" id="3.20.20.80">
    <property type="entry name" value="Glycosidases"/>
    <property type="match status" value="1"/>
</dbReference>
<dbReference type="Proteomes" id="UP000738431">
    <property type="component" value="Chromosome"/>
</dbReference>
<sequence>MIPSPPRPRRLSRHLRLLPLLVFLAHAESSPAPTTPAYAPRVEFGARLEPHGTILHGAGQDPGAGFTPSGFIEYAEAIGPERAPALFMTYIGLGQTAAEIRAWGRDLRQKLAAVGGLDLRPQIGLALTSGREGGTGIDDEVAAGHHDDRIAAFVAALAALDRPAYVRIGYECEGSWNGYRPDTYRTAFVRITSAIRHVELPVATVWCVAGGSSGATTIDDLLPYYPGDDWVDWWSIDLFPPVKSTRPSQPLSAPRPVPAKSP</sequence>
<keyword evidence="3" id="KW-0326">Glycosidase</keyword>
<dbReference type="InterPro" id="IPR000805">
    <property type="entry name" value="Glyco_hydro_26"/>
</dbReference>
<dbReference type="PROSITE" id="PS51764">
    <property type="entry name" value="GH26"/>
    <property type="match status" value="1"/>
</dbReference>
<dbReference type="PANTHER" id="PTHR40079:SF4">
    <property type="entry name" value="GH26 DOMAIN-CONTAINING PROTEIN-RELATED"/>
    <property type="match status" value="1"/>
</dbReference>
<feature type="chain" id="PRO_5046960236" description="GH26 domain-containing protein" evidence="5">
    <location>
        <begin position="28"/>
        <end position="262"/>
    </location>
</feature>
<evidence type="ECO:0000256" key="3">
    <source>
        <dbReference type="ARBA" id="ARBA00023295"/>
    </source>
</evidence>
<comment type="similarity">
    <text evidence="1 4">Belongs to the glycosyl hydrolase 26 family.</text>
</comment>
<dbReference type="InterPro" id="IPR017853">
    <property type="entry name" value="GH"/>
</dbReference>
<dbReference type="EMBL" id="CP139781">
    <property type="protein sequence ID" value="WRQ85828.1"/>
    <property type="molecule type" value="Genomic_DNA"/>
</dbReference>
<reference evidence="7 8" key="1">
    <citation type="submission" date="2021-08" db="EMBL/GenBank/DDBJ databases">
        <authorList>
            <person name="Zhang D."/>
            <person name="Zhang A."/>
            <person name="Wang L."/>
        </authorList>
    </citation>
    <scope>NUCLEOTIDE SEQUENCE [LARGE SCALE GENOMIC DNA]</scope>
    <source>
        <strain evidence="7 8">WL0086</strain>
    </source>
</reference>
<evidence type="ECO:0000259" key="6">
    <source>
        <dbReference type="PROSITE" id="PS51764"/>
    </source>
</evidence>
<dbReference type="RefSeq" id="WP_221032647.1">
    <property type="nucleotide sequence ID" value="NZ_CP139781.1"/>
</dbReference>
<keyword evidence="2" id="KW-0378">Hydrolase</keyword>
<protein>
    <recommendedName>
        <fullName evidence="6">GH26 domain-containing protein</fullName>
    </recommendedName>
</protein>
<feature type="domain" description="GH26" evidence="6">
    <location>
        <begin position="33"/>
        <end position="262"/>
    </location>
</feature>
<evidence type="ECO:0000313" key="8">
    <source>
        <dbReference type="Proteomes" id="UP000738431"/>
    </source>
</evidence>
<evidence type="ECO:0000256" key="2">
    <source>
        <dbReference type="ARBA" id="ARBA00022801"/>
    </source>
</evidence>
<gene>
    <name evidence="7" type="ORF">K1X11_013530</name>
</gene>
<dbReference type="SUPFAM" id="SSF51445">
    <property type="entry name" value="(Trans)glycosidases"/>
    <property type="match status" value="1"/>
</dbReference>
<evidence type="ECO:0000313" key="7">
    <source>
        <dbReference type="EMBL" id="WRQ85828.1"/>
    </source>
</evidence>
<keyword evidence="8" id="KW-1185">Reference proteome</keyword>